<dbReference type="RefSeq" id="WP_232189496.1">
    <property type="nucleotide sequence ID" value="NZ_JAIOAP010000020.1"/>
</dbReference>
<proteinExistence type="predicted"/>
<reference evidence="1 2" key="1">
    <citation type="journal article" date="2023" name="Genome Announc.">
        <title>Pan-Genome Analyses of the Genus Cohnella and Proposal of the Novel Species Cohnella silvisoli sp. nov., Isolated from Forest Soil.</title>
        <authorList>
            <person name="Wang C."/>
            <person name="Mao L."/>
            <person name="Bao G."/>
            <person name="Zhu H."/>
        </authorList>
    </citation>
    <scope>NUCLEOTIDE SEQUENCE [LARGE SCALE GENOMIC DNA]</scope>
    <source>
        <strain evidence="1 2">NL03-T5-1</strain>
    </source>
</reference>
<protein>
    <recommendedName>
        <fullName evidence="3">HK97 gp10 family phage protein</fullName>
    </recommendedName>
</protein>
<comment type="caution">
    <text evidence="1">The sequence shown here is derived from an EMBL/GenBank/DDBJ whole genome shotgun (WGS) entry which is preliminary data.</text>
</comment>
<accession>A0ABV1L304</accession>
<evidence type="ECO:0008006" key="3">
    <source>
        <dbReference type="Google" id="ProtNLM"/>
    </source>
</evidence>
<sequence>MSLEEIFTEQIKRRQAATFALVQHWGGRLESDARQSASWNDRTGHARQNIQGGAEQRGDILILYLSHGMRYGTFLETGTKPHVIRAKSKKGLYWGATRANGKPLIVRKVNHPGTKARPVIEPTMRRNLNQIKSDLKELWGGRQ</sequence>
<evidence type="ECO:0000313" key="2">
    <source>
        <dbReference type="Proteomes" id="UP001493487"/>
    </source>
</evidence>
<keyword evidence="2" id="KW-1185">Reference proteome</keyword>
<gene>
    <name evidence="1" type="ORF">QJS35_28950</name>
</gene>
<organism evidence="1 2">
    <name type="scientific">Cohnella silvisoli</name>
    <dbReference type="NCBI Taxonomy" id="2873699"/>
    <lineage>
        <taxon>Bacteria</taxon>
        <taxon>Bacillati</taxon>
        <taxon>Bacillota</taxon>
        <taxon>Bacilli</taxon>
        <taxon>Bacillales</taxon>
        <taxon>Paenibacillaceae</taxon>
        <taxon>Cohnella</taxon>
    </lineage>
</organism>
<dbReference type="Proteomes" id="UP001493487">
    <property type="component" value="Unassembled WGS sequence"/>
</dbReference>
<name>A0ABV1L304_9BACL</name>
<evidence type="ECO:0000313" key="1">
    <source>
        <dbReference type="EMBL" id="MEQ4486407.1"/>
    </source>
</evidence>
<dbReference type="EMBL" id="JASKHM010000021">
    <property type="protein sequence ID" value="MEQ4486407.1"/>
    <property type="molecule type" value="Genomic_DNA"/>
</dbReference>